<reference evidence="2 5" key="2">
    <citation type="submission" date="2021-01" db="EMBL/GenBank/DDBJ databases">
        <title>Whole genome shotgun sequence of Actinoplanes lobatus NBRC 12513.</title>
        <authorList>
            <person name="Komaki H."/>
            <person name="Tamura T."/>
        </authorList>
    </citation>
    <scope>NUCLEOTIDE SEQUENCE [LARGE SCALE GENOMIC DNA]</scope>
    <source>
        <strain evidence="2 5">NBRC 12513</strain>
    </source>
</reference>
<evidence type="ECO:0000313" key="3">
    <source>
        <dbReference type="EMBL" id="MBB4755015.1"/>
    </source>
</evidence>
<evidence type="ECO:0000313" key="5">
    <source>
        <dbReference type="Proteomes" id="UP000631312"/>
    </source>
</evidence>
<accession>A0A7W7HQV6</accession>
<dbReference type="RefSeq" id="WP_188126491.1">
    <property type="nucleotide sequence ID" value="NZ_BOMP01000051.1"/>
</dbReference>
<name>A0A7W7HQV6_9ACTN</name>
<protein>
    <submittedName>
        <fullName evidence="3">Uncharacterized protein</fullName>
    </submittedName>
</protein>
<dbReference type="AlphaFoldDB" id="A0A7W7HQV6"/>
<dbReference type="Proteomes" id="UP000590511">
    <property type="component" value="Unassembled WGS sequence"/>
</dbReference>
<dbReference type="EMBL" id="JACHNC010000001">
    <property type="protein sequence ID" value="MBB4755015.1"/>
    <property type="molecule type" value="Genomic_DNA"/>
</dbReference>
<dbReference type="EMBL" id="BOMP01000051">
    <property type="protein sequence ID" value="GIE40666.1"/>
    <property type="molecule type" value="Genomic_DNA"/>
</dbReference>
<reference evidence="3 4" key="1">
    <citation type="submission" date="2020-08" db="EMBL/GenBank/DDBJ databases">
        <title>Sequencing the genomes of 1000 actinobacteria strains.</title>
        <authorList>
            <person name="Klenk H.-P."/>
        </authorList>
    </citation>
    <scope>NUCLEOTIDE SEQUENCE [LARGE SCALE GENOMIC DNA]</scope>
    <source>
        <strain evidence="3 4">DSM 43150</strain>
    </source>
</reference>
<organism evidence="3 4">
    <name type="scientific">Actinoplanes lobatus</name>
    <dbReference type="NCBI Taxonomy" id="113568"/>
    <lineage>
        <taxon>Bacteria</taxon>
        <taxon>Bacillati</taxon>
        <taxon>Actinomycetota</taxon>
        <taxon>Actinomycetes</taxon>
        <taxon>Micromonosporales</taxon>
        <taxon>Micromonosporaceae</taxon>
        <taxon>Actinoplanes</taxon>
    </lineage>
</organism>
<evidence type="ECO:0000313" key="2">
    <source>
        <dbReference type="EMBL" id="GIE40666.1"/>
    </source>
</evidence>
<sequence>MADRNPYVILGIPFGAGREEANLAFARRARPLRRLGAEGRDRMTELTWALNQIDEAIKEPDTVLWLYRIPHDPAVLAPSGPGEFAPRPRPMARRSGDSGPGLDAVQRAAAREHLRHLVLDRAGRTAIPAP</sequence>
<gene>
    <name evidence="2" type="ORF">Alo02nite_35640</name>
    <name evidence="3" type="ORF">BJ964_009176</name>
</gene>
<evidence type="ECO:0000256" key="1">
    <source>
        <dbReference type="SAM" id="MobiDB-lite"/>
    </source>
</evidence>
<dbReference type="Proteomes" id="UP000631312">
    <property type="component" value="Unassembled WGS sequence"/>
</dbReference>
<comment type="caution">
    <text evidence="3">The sequence shown here is derived from an EMBL/GenBank/DDBJ whole genome shotgun (WGS) entry which is preliminary data.</text>
</comment>
<proteinExistence type="predicted"/>
<evidence type="ECO:0000313" key="4">
    <source>
        <dbReference type="Proteomes" id="UP000590511"/>
    </source>
</evidence>
<keyword evidence="5" id="KW-1185">Reference proteome</keyword>
<feature type="region of interest" description="Disordered" evidence="1">
    <location>
        <begin position="77"/>
        <end position="102"/>
    </location>
</feature>